<gene>
    <name evidence="1" type="ORF">NWF35_16265</name>
</gene>
<protein>
    <submittedName>
        <fullName evidence="1">Inositol monophosphatase</fullName>
    </submittedName>
</protein>
<sequence length="274" mass="30795">MTTLLETAKAVAVKAAIEAGRIAKNAFQQDFHVYEKGDHGDVVTEVDIRAERAIVNTIRRHFPDHVIHSEEMGTSDGQSEWIWQIDPLDGTNNFVIGLPLYGVSITLCRHERPVLGVIVDSHQERVYIAERDRGAVCGSQPLRVRKRVDDPKQMTVGWIQGYHVGQEAGAVRLRQMLENRVKRTLRLWAPTLVWAMLARSDLDAVFVYDSEGEDLNAGLLLSREAGAAVVEFSGREWDGMPGQRCVLACHPEHADLFLSWLKEVEEENTDAFGR</sequence>
<comment type="caution">
    <text evidence="1">The sequence shown here is derived from an EMBL/GenBank/DDBJ whole genome shotgun (WGS) entry which is preliminary data.</text>
</comment>
<dbReference type="InterPro" id="IPR000760">
    <property type="entry name" value="Inositol_monophosphatase-like"/>
</dbReference>
<dbReference type="PANTHER" id="PTHR20854:SF4">
    <property type="entry name" value="INOSITOL-1-MONOPHOSPHATASE-RELATED"/>
    <property type="match status" value="1"/>
</dbReference>
<dbReference type="Gene3D" id="3.30.540.10">
    <property type="entry name" value="Fructose-1,6-Bisphosphatase, subunit A, domain 1"/>
    <property type="match status" value="1"/>
</dbReference>
<reference evidence="1" key="1">
    <citation type="submission" date="2022-08" db="EMBL/GenBank/DDBJ databases">
        <title>Polycladomyces zharkentsis sp. nov., a novel thermophilic CMC and starch-degrading bacterium isolated from a geothermal spring in Kazakhstan.</title>
        <authorList>
            <person name="Mashzhan A."/>
            <person name="Kistaubaeva A."/>
            <person name="Javier-Lopez R."/>
            <person name="Birkeland N.-K."/>
        </authorList>
    </citation>
    <scope>NUCLEOTIDE SEQUENCE</scope>
    <source>
        <strain evidence="1">KSR 13</strain>
    </source>
</reference>
<dbReference type="EMBL" id="JANRHH010000055">
    <property type="protein sequence ID" value="MDN4595415.1"/>
    <property type="molecule type" value="Genomic_DNA"/>
</dbReference>
<evidence type="ECO:0000313" key="1">
    <source>
        <dbReference type="EMBL" id="MDN4595415.1"/>
    </source>
</evidence>
<dbReference type="RefSeq" id="WP_301240533.1">
    <property type="nucleotide sequence ID" value="NZ_JANRHH010000055.1"/>
</dbReference>
<organism evidence="1 2">
    <name type="scientific">Polycladomyces subterraneus</name>
    <dbReference type="NCBI Taxonomy" id="1016997"/>
    <lineage>
        <taxon>Bacteria</taxon>
        <taxon>Bacillati</taxon>
        <taxon>Bacillota</taxon>
        <taxon>Bacilli</taxon>
        <taxon>Bacillales</taxon>
        <taxon>Thermoactinomycetaceae</taxon>
        <taxon>Polycladomyces</taxon>
    </lineage>
</organism>
<keyword evidence="2" id="KW-1185">Reference proteome</keyword>
<dbReference type="SUPFAM" id="SSF56655">
    <property type="entry name" value="Carbohydrate phosphatase"/>
    <property type="match status" value="1"/>
</dbReference>
<proteinExistence type="predicted"/>
<accession>A0ABT8IRI1</accession>
<dbReference type="Pfam" id="PF00459">
    <property type="entry name" value="Inositol_P"/>
    <property type="match status" value="1"/>
</dbReference>
<dbReference type="PRINTS" id="PR00377">
    <property type="entry name" value="IMPHPHTASES"/>
</dbReference>
<evidence type="ECO:0000313" key="2">
    <source>
        <dbReference type="Proteomes" id="UP001174196"/>
    </source>
</evidence>
<name>A0ABT8IRI1_9BACL</name>
<dbReference type="Proteomes" id="UP001174196">
    <property type="component" value="Unassembled WGS sequence"/>
</dbReference>
<dbReference type="Gene3D" id="3.40.190.80">
    <property type="match status" value="1"/>
</dbReference>
<dbReference type="PANTHER" id="PTHR20854">
    <property type="entry name" value="INOSITOL MONOPHOSPHATASE"/>
    <property type="match status" value="1"/>
</dbReference>